<evidence type="ECO:0000256" key="4">
    <source>
        <dbReference type="SAM" id="MobiDB-lite"/>
    </source>
</evidence>
<dbReference type="Gene3D" id="1.10.10.10">
    <property type="entry name" value="Winged helix-like DNA-binding domain superfamily/Winged helix DNA-binding domain"/>
    <property type="match status" value="1"/>
</dbReference>
<evidence type="ECO:0000256" key="3">
    <source>
        <dbReference type="ARBA" id="ARBA00023163"/>
    </source>
</evidence>
<dbReference type="PANTHER" id="PTHR44846:SF1">
    <property type="entry name" value="MANNOSYL-D-GLYCERATE TRANSPORT_METABOLISM SYSTEM REPRESSOR MNGR-RELATED"/>
    <property type="match status" value="1"/>
</dbReference>
<dbReference type="EMBL" id="AP024110">
    <property type="protein sequence ID" value="BCM24996.1"/>
    <property type="molecule type" value="Genomic_DNA"/>
</dbReference>
<dbReference type="KEGG" id="mpau:ZMTM_12550"/>
<gene>
    <name evidence="6" type="ORF">ZMTM_12550</name>
</gene>
<dbReference type="GO" id="GO:0045892">
    <property type="term" value="P:negative regulation of DNA-templated transcription"/>
    <property type="evidence" value="ECO:0007669"/>
    <property type="project" value="TreeGrafter"/>
</dbReference>
<dbReference type="InterPro" id="IPR036388">
    <property type="entry name" value="WH-like_DNA-bd_sf"/>
</dbReference>
<dbReference type="Pfam" id="PF00392">
    <property type="entry name" value="GntR"/>
    <property type="match status" value="1"/>
</dbReference>
<name>A0A8D5G8A3_9PROT</name>
<dbReference type="GO" id="GO:0003677">
    <property type="term" value="F:DNA binding"/>
    <property type="evidence" value="ECO:0007669"/>
    <property type="project" value="UniProtKB-KW"/>
</dbReference>
<keyword evidence="1" id="KW-0805">Transcription regulation</keyword>
<evidence type="ECO:0000256" key="1">
    <source>
        <dbReference type="ARBA" id="ARBA00023015"/>
    </source>
</evidence>
<feature type="domain" description="HTH gntR-type" evidence="5">
    <location>
        <begin position="35"/>
        <end position="103"/>
    </location>
</feature>
<dbReference type="CDD" id="cd07377">
    <property type="entry name" value="WHTH_GntR"/>
    <property type="match status" value="1"/>
</dbReference>
<feature type="region of interest" description="Disordered" evidence="4">
    <location>
        <begin position="1"/>
        <end position="21"/>
    </location>
</feature>
<dbReference type="SUPFAM" id="SSF64288">
    <property type="entry name" value="Chorismate lyase-like"/>
    <property type="match status" value="1"/>
</dbReference>
<dbReference type="PANTHER" id="PTHR44846">
    <property type="entry name" value="MANNOSYL-D-GLYCERATE TRANSPORT/METABOLISM SYSTEM REPRESSOR MNGR-RELATED"/>
    <property type="match status" value="1"/>
</dbReference>
<evidence type="ECO:0000256" key="2">
    <source>
        <dbReference type="ARBA" id="ARBA00023125"/>
    </source>
</evidence>
<organism evidence="6 7">
    <name type="scientific">Methyloradius palustris</name>
    <dbReference type="NCBI Taxonomy" id="2778876"/>
    <lineage>
        <taxon>Bacteria</taxon>
        <taxon>Pseudomonadati</taxon>
        <taxon>Pseudomonadota</taxon>
        <taxon>Betaproteobacteria</taxon>
        <taxon>Nitrosomonadales</taxon>
        <taxon>Methylophilaceae</taxon>
        <taxon>Methyloradius</taxon>
    </lineage>
</organism>
<dbReference type="Pfam" id="PF07702">
    <property type="entry name" value="UTRA"/>
    <property type="match status" value="1"/>
</dbReference>
<dbReference type="InterPro" id="IPR011663">
    <property type="entry name" value="UTRA"/>
</dbReference>
<dbReference type="SMART" id="SM00866">
    <property type="entry name" value="UTRA"/>
    <property type="match status" value="1"/>
</dbReference>
<keyword evidence="3" id="KW-0804">Transcription</keyword>
<dbReference type="AlphaFoldDB" id="A0A8D5G8A3"/>
<dbReference type="SUPFAM" id="SSF46785">
    <property type="entry name" value="Winged helix' DNA-binding domain"/>
    <property type="match status" value="1"/>
</dbReference>
<dbReference type="InterPro" id="IPR000524">
    <property type="entry name" value="Tscrpt_reg_HTH_GntR"/>
</dbReference>
<dbReference type="InterPro" id="IPR036390">
    <property type="entry name" value="WH_DNA-bd_sf"/>
</dbReference>
<evidence type="ECO:0000313" key="7">
    <source>
        <dbReference type="Proteomes" id="UP000826722"/>
    </source>
</evidence>
<accession>A0A8D5G8A3</accession>
<reference evidence="6" key="1">
    <citation type="journal article" date="2021" name="Arch. Microbiol.">
        <title>Methyloradius palustris gen. nov., sp. nov., a methanol-oxidizing bacterium isolated from snow.</title>
        <authorList>
            <person name="Miyadera T."/>
            <person name="Kojima H."/>
            <person name="Fukui M."/>
        </authorList>
    </citation>
    <scope>NUCLEOTIDE SEQUENCE</scope>
    <source>
        <strain evidence="6">Zm11</strain>
    </source>
</reference>
<evidence type="ECO:0000313" key="6">
    <source>
        <dbReference type="EMBL" id="BCM24996.1"/>
    </source>
</evidence>
<dbReference type="PRINTS" id="PR00035">
    <property type="entry name" value="HTHGNTR"/>
</dbReference>
<keyword evidence="7" id="KW-1185">Reference proteome</keyword>
<proteinExistence type="predicted"/>
<dbReference type="Gene3D" id="3.40.1410.10">
    <property type="entry name" value="Chorismate lyase-like"/>
    <property type="match status" value="1"/>
</dbReference>
<dbReference type="PROSITE" id="PS50949">
    <property type="entry name" value="HTH_GNTR"/>
    <property type="match status" value="1"/>
</dbReference>
<protein>
    <submittedName>
        <fullName evidence="6">GntR family transcriptional regulator</fullName>
    </submittedName>
</protein>
<keyword evidence="2" id="KW-0238">DNA-binding</keyword>
<dbReference type="GO" id="GO:0003700">
    <property type="term" value="F:DNA-binding transcription factor activity"/>
    <property type="evidence" value="ECO:0007669"/>
    <property type="project" value="InterPro"/>
</dbReference>
<dbReference type="SMART" id="SM00345">
    <property type="entry name" value="HTH_GNTR"/>
    <property type="match status" value="1"/>
</dbReference>
<sequence>MQVQASQAANQKTDSQTNSAQPDMAQAHIGLPSYQPLYEQIKKMLTQSLINGEWAAGAVIPSEMELASRYQVSQGTVRKAIDALVADNIMMRRQGKGTYVVSHAEEGVKVRFLRLADEDGAKIFPRHQLLSCERAIASKRVAVRLGIEVGSPIIEIKRLLVHASQPLILDHIAVSAATFTGLDSAQINAYGGSMNSMYEQAYGIRMVRAEEALKAVAADETSSQALGVALDSPLLQVERTAYTYGDKPIEWRLGLCLTDAYHYRSELD</sequence>
<dbReference type="InterPro" id="IPR028978">
    <property type="entry name" value="Chorismate_lyase_/UTRA_dom_sf"/>
</dbReference>
<dbReference type="Proteomes" id="UP000826722">
    <property type="component" value="Chromosome"/>
</dbReference>
<evidence type="ECO:0000259" key="5">
    <source>
        <dbReference type="PROSITE" id="PS50949"/>
    </source>
</evidence>
<dbReference type="InterPro" id="IPR050679">
    <property type="entry name" value="Bact_HTH_transcr_reg"/>
</dbReference>